<accession>A0A151JPM8</accession>
<dbReference type="GO" id="GO:0003676">
    <property type="term" value="F:nucleic acid binding"/>
    <property type="evidence" value="ECO:0007669"/>
    <property type="project" value="InterPro"/>
</dbReference>
<dbReference type="PANTHER" id="PTHR40389:SF3">
    <property type="entry name" value="IGE-BINDING PROTEIN"/>
    <property type="match status" value="1"/>
</dbReference>
<keyword evidence="4" id="KW-1185">Reference proteome</keyword>
<dbReference type="InterPro" id="IPR001878">
    <property type="entry name" value="Znf_CCHC"/>
</dbReference>
<feature type="non-terminal residue" evidence="3">
    <location>
        <position position="1"/>
    </location>
</feature>
<keyword evidence="1" id="KW-0863">Zinc-finger</keyword>
<organism evidence="3 4">
    <name type="scientific">Trachymyrmex cornetzi</name>
    <dbReference type="NCBI Taxonomy" id="471704"/>
    <lineage>
        <taxon>Eukaryota</taxon>
        <taxon>Metazoa</taxon>
        <taxon>Ecdysozoa</taxon>
        <taxon>Arthropoda</taxon>
        <taxon>Hexapoda</taxon>
        <taxon>Insecta</taxon>
        <taxon>Pterygota</taxon>
        <taxon>Neoptera</taxon>
        <taxon>Endopterygota</taxon>
        <taxon>Hymenoptera</taxon>
        <taxon>Apocrita</taxon>
        <taxon>Aculeata</taxon>
        <taxon>Formicoidea</taxon>
        <taxon>Formicidae</taxon>
        <taxon>Myrmicinae</taxon>
        <taxon>Trachymyrmex</taxon>
    </lineage>
</organism>
<keyword evidence="1" id="KW-0862">Zinc</keyword>
<evidence type="ECO:0000256" key="1">
    <source>
        <dbReference type="PROSITE-ProRule" id="PRU00047"/>
    </source>
</evidence>
<dbReference type="STRING" id="471704.A0A151JPM8"/>
<evidence type="ECO:0000313" key="4">
    <source>
        <dbReference type="Proteomes" id="UP000078492"/>
    </source>
</evidence>
<dbReference type="PROSITE" id="PS50158">
    <property type="entry name" value="ZF_CCHC"/>
    <property type="match status" value="1"/>
</dbReference>
<dbReference type="GO" id="GO:0008270">
    <property type="term" value="F:zinc ion binding"/>
    <property type="evidence" value="ECO:0007669"/>
    <property type="project" value="UniProtKB-KW"/>
</dbReference>
<keyword evidence="1" id="KW-0479">Metal-binding</keyword>
<evidence type="ECO:0000313" key="3">
    <source>
        <dbReference type="EMBL" id="KYN28564.1"/>
    </source>
</evidence>
<evidence type="ECO:0000259" key="2">
    <source>
        <dbReference type="PROSITE" id="PS50158"/>
    </source>
</evidence>
<dbReference type="InterPro" id="IPR036875">
    <property type="entry name" value="Znf_CCHC_sf"/>
</dbReference>
<reference evidence="3 4" key="1">
    <citation type="submission" date="2015-09" db="EMBL/GenBank/DDBJ databases">
        <title>Trachymyrmex cornetzi WGS genome.</title>
        <authorList>
            <person name="Nygaard S."/>
            <person name="Hu H."/>
            <person name="Boomsma J."/>
            <person name="Zhang G."/>
        </authorList>
    </citation>
    <scope>NUCLEOTIDE SEQUENCE [LARGE SCALE GENOMIC DNA]</scope>
    <source>
        <strain evidence="3">Tcor2-1</strain>
        <tissue evidence="3">Whole body</tissue>
    </source>
</reference>
<dbReference type="Proteomes" id="UP000078492">
    <property type="component" value="Unassembled WGS sequence"/>
</dbReference>
<dbReference type="SMART" id="SM00343">
    <property type="entry name" value="ZnF_C2HC"/>
    <property type="match status" value="6"/>
</dbReference>
<feature type="domain" description="CCHC-type" evidence="2">
    <location>
        <begin position="238"/>
        <end position="252"/>
    </location>
</feature>
<gene>
    <name evidence="3" type="ORF">ALC57_02022</name>
</gene>
<dbReference type="Gene3D" id="4.10.60.10">
    <property type="entry name" value="Zinc finger, CCHC-type"/>
    <property type="match status" value="3"/>
</dbReference>
<dbReference type="InterPro" id="IPR050195">
    <property type="entry name" value="Primate_lentivir_Gag_pol-like"/>
</dbReference>
<dbReference type="AlphaFoldDB" id="A0A151JPM8"/>
<dbReference type="EMBL" id="KQ978758">
    <property type="protein sequence ID" value="KYN28564.1"/>
    <property type="molecule type" value="Genomic_DNA"/>
</dbReference>
<sequence>QRNNEDVITYANRVKILGKQILETCRSPGTDIASPIIKASLEKDMCKCFIRGLKSEIEQRIARNLGVQETVADALRIERELQEMTDLRQGQREGLVHKLCSSTNTLKENCQICHKEGHVATNCRKLTLNSQSKPDLGIEILICQICRKRGHGADRCRFRDPRSSRPINVLQANVEICQLCSKSGHIAKTCRSNNNVNFLANKGPVNCQWCDKSGHLASNCWKRQNAERGQDSKSKTICQVCNNFGHIAKDCRLKISRQQNIKDNIFCRYCKEPGHLIESCELRIASNNRNQVGENVSGIRQVTVNFDKNTHAPTVQINNCDLIPPITLMLDTGSGPNIIKEKFAPENKTINYKSLFYVRIENPEIKIGYVPKLKTARGIYLGDTIVENVSGKAYLNVISTLDEEAEVQVPTLRLKPLNELFDNDSSSIEMQIN</sequence>
<name>A0A151JPM8_9HYME</name>
<dbReference type="PANTHER" id="PTHR40389">
    <property type="entry name" value="ENDOGENOUS RETROVIRUS GROUP K MEMBER 24 GAG POLYPROTEIN-RELATED"/>
    <property type="match status" value="1"/>
</dbReference>
<protein>
    <submittedName>
        <fullName evidence="3">Cellular nucleic acid-binding protein like protein</fullName>
    </submittedName>
</protein>
<proteinExistence type="predicted"/>
<dbReference type="SUPFAM" id="SSF57756">
    <property type="entry name" value="Retrovirus zinc finger-like domains"/>
    <property type="match status" value="2"/>
</dbReference>